<feature type="non-terminal residue" evidence="1">
    <location>
        <position position="296"/>
    </location>
</feature>
<feature type="non-terminal residue" evidence="1">
    <location>
        <position position="1"/>
    </location>
</feature>
<protein>
    <recommendedName>
        <fullName evidence="2">Right handed beta helix domain-containing protein</fullName>
    </recommendedName>
</protein>
<gene>
    <name evidence="1" type="ORF">METZ01_LOCUS381783</name>
</gene>
<dbReference type="InterPro" id="IPR011050">
    <property type="entry name" value="Pectin_lyase_fold/virulence"/>
</dbReference>
<name>A0A382U3N1_9ZZZZ</name>
<accession>A0A382U3N1</accession>
<dbReference type="SMART" id="SM00710">
    <property type="entry name" value="PbH1"/>
    <property type="match status" value="3"/>
</dbReference>
<dbReference type="InterPro" id="IPR006626">
    <property type="entry name" value="PbH1"/>
</dbReference>
<sequence>IQAGINFSSHADSVAVAAGTYVENVNFRGRNIKVVGADRETTIIDGNSSGSVVTFNGGENRDAFLKNFSIINGAGNSISEPEKSSFGGGIQCYHSSPTLENLLVYNNNAGNESEEGWGQGGGIAIQSGSPLINNCRIYSNSTGADGGGLFIASEDGAKLQNVIISENVAGAAGGGIYGEGIFEVNRSLIKDNYCTTFGAPGIDCSVSDVKIINSVITNNLGGDFSGGLRFQGNGSKAEIIHSVFWGNSGKEMYISNDDSLIISYSDIDGDIDSVYSENNGIIEWGSGNVDVDPMFV</sequence>
<dbReference type="InterPro" id="IPR012334">
    <property type="entry name" value="Pectin_lyas_fold"/>
</dbReference>
<organism evidence="1">
    <name type="scientific">marine metagenome</name>
    <dbReference type="NCBI Taxonomy" id="408172"/>
    <lineage>
        <taxon>unclassified sequences</taxon>
        <taxon>metagenomes</taxon>
        <taxon>ecological metagenomes</taxon>
    </lineage>
</organism>
<reference evidence="1" key="1">
    <citation type="submission" date="2018-05" db="EMBL/GenBank/DDBJ databases">
        <authorList>
            <person name="Lanie J.A."/>
            <person name="Ng W.-L."/>
            <person name="Kazmierczak K.M."/>
            <person name="Andrzejewski T.M."/>
            <person name="Davidsen T.M."/>
            <person name="Wayne K.J."/>
            <person name="Tettelin H."/>
            <person name="Glass J.I."/>
            <person name="Rusch D."/>
            <person name="Podicherti R."/>
            <person name="Tsui H.-C.T."/>
            <person name="Winkler M.E."/>
        </authorList>
    </citation>
    <scope>NUCLEOTIDE SEQUENCE</scope>
</reference>
<evidence type="ECO:0000313" key="1">
    <source>
        <dbReference type="EMBL" id="SVD28929.1"/>
    </source>
</evidence>
<dbReference type="Gene3D" id="2.160.20.10">
    <property type="entry name" value="Single-stranded right-handed beta-helix, Pectin lyase-like"/>
    <property type="match status" value="1"/>
</dbReference>
<dbReference type="AlphaFoldDB" id="A0A382U3N1"/>
<dbReference type="SUPFAM" id="SSF51126">
    <property type="entry name" value="Pectin lyase-like"/>
    <property type="match status" value="1"/>
</dbReference>
<dbReference type="EMBL" id="UINC01141282">
    <property type="protein sequence ID" value="SVD28929.1"/>
    <property type="molecule type" value="Genomic_DNA"/>
</dbReference>
<proteinExistence type="predicted"/>
<evidence type="ECO:0008006" key="2">
    <source>
        <dbReference type="Google" id="ProtNLM"/>
    </source>
</evidence>